<dbReference type="Proteomes" id="UP000325030">
    <property type="component" value="Chromosome"/>
</dbReference>
<keyword evidence="6 15" id="KW-0460">Magnesium</keyword>
<evidence type="ECO:0000256" key="11">
    <source>
        <dbReference type="ARBA" id="ARBA00029304"/>
    </source>
</evidence>
<evidence type="ECO:0000256" key="13">
    <source>
        <dbReference type="ARBA" id="ARBA00029437"/>
    </source>
</evidence>
<comment type="subunit">
    <text evidence="15">Homodimer.</text>
</comment>
<evidence type="ECO:0000259" key="16">
    <source>
        <dbReference type="Pfam" id="PF00920"/>
    </source>
</evidence>
<evidence type="ECO:0000313" key="18">
    <source>
        <dbReference type="EMBL" id="BBG22756.1"/>
    </source>
</evidence>
<dbReference type="SUPFAM" id="SSF52016">
    <property type="entry name" value="LeuD/IlvD-like"/>
    <property type="match status" value="1"/>
</dbReference>
<evidence type="ECO:0000313" key="19">
    <source>
        <dbReference type="EMBL" id="BBG25535.1"/>
    </source>
</evidence>
<dbReference type="OrthoDB" id="8674at2157"/>
<dbReference type="NCBIfam" id="NF002068">
    <property type="entry name" value="PRK00911.1"/>
    <property type="match status" value="1"/>
</dbReference>
<comment type="caution">
    <text evidence="15">Lacks conserved residue(s) required for the propagation of feature annotation.</text>
</comment>
<comment type="catalytic activity">
    <reaction evidence="15">
        <text>(2R,3R)-2,3-dihydroxy-3-methylpentanoate = (S)-3-methyl-2-oxopentanoate + H2O</text>
        <dbReference type="Rhea" id="RHEA:27694"/>
        <dbReference type="ChEBI" id="CHEBI:15377"/>
        <dbReference type="ChEBI" id="CHEBI:35146"/>
        <dbReference type="ChEBI" id="CHEBI:49258"/>
        <dbReference type="EC" id="4.2.1.9"/>
    </reaction>
</comment>
<dbReference type="GO" id="GO:0000287">
    <property type="term" value="F:magnesium ion binding"/>
    <property type="evidence" value="ECO:0007669"/>
    <property type="project" value="UniProtKB-UniRule"/>
</dbReference>
<dbReference type="HAMAP" id="MF_00012">
    <property type="entry name" value="IlvD"/>
    <property type="match status" value="1"/>
</dbReference>
<gene>
    <name evidence="15" type="primary">ilvD</name>
    <name evidence="18" type="ORF">IC006_0040</name>
    <name evidence="19" type="ORF">IC007_0040</name>
</gene>
<dbReference type="GO" id="GO:0004160">
    <property type="term" value="F:dihydroxy-acid dehydratase activity"/>
    <property type="evidence" value="ECO:0007669"/>
    <property type="project" value="UniProtKB-UniRule"/>
</dbReference>
<organism evidence="19 21">
    <name type="scientific">Sulfuracidifex tepidarius</name>
    <dbReference type="NCBI Taxonomy" id="1294262"/>
    <lineage>
        <taxon>Archaea</taxon>
        <taxon>Thermoproteota</taxon>
        <taxon>Thermoprotei</taxon>
        <taxon>Sulfolobales</taxon>
        <taxon>Sulfolobaceae</taxon>
        <taxon>Sulfuracidifex</taxon>
    </lineage>
</organism>
<evidence type="ECO:0000256" key="10">
    <source>
        <dbReference type="ARBA" id="ARBA00023304"/>
    </source>
</evidence>
<dbReference type="EC" id="4.2.1.9" evidence="14 15"/>
<dbReference type="UniPathway" id="UPA00047">
    <property type="reaction ID" value="UER00057"/>
</dbReference>
<dbReference type="STRING" id="1294262.GCA_001316085_00834"/>
<evidence type="ECO:0000256" key="12">
    <source>
        <dbReference type="ARBA" id="ARBA00029436"/>
    </source>
</evidence>
<evidence type="ECO:0000256" key="9">
    <source>
        <dbReference type="ARBA" id="ARBA00023239"/>
    </source>
</evidence>
<comment type="pathway">
    <text evidence="12 15">Amino-acid biosynthesis; L-valine biosynthesis; L-valine from pyruvate: step 3/4.</text>
</comment>
<feature type="binding site" evidence="15">
    <location>
        <position position="448"/>
    </location>
    <ligand>
        <name>Mg(2+)</name>
        <dbReference type="ChEBI" id="CHEBI:18420"/>
    </ligand>
</feature>
<keyword evidence="20" id="KW-1185">Reference proteome</keyword>
<keyword evidence="5 15" id="KW-0479">Metal-binding</keyword>
<dbReference type="InterPro" id="IPR042096">
    <property type="entry name" value="Dihydro-acid_dehy_C"/>
</dbReference>
<dbReference type="EMBL" id="AP018929">
    <property type="protein sequence ID" value="BBG22756.1"/>
    <property type="molecule type" value="Genomic_DNA"/>
</dbReference>
<dbReference type="InterPro" id="IPR000581">
    <property type="entry name" value="ILV_EDD_N"/>
</dbReference>
<feature type="domain" description="Dihydroxy-acid/6-phosphogluconate dehydratase N-terminal" evidence="16">
    <location>
        <begin position="36"/>
        <end position="353"/>
    </location>
</feature>
<dbReference type="Proteomes" id="UP000322983">
    <property type="component" value="Chromosome"/>
</dbReference>
<dbReference type="PANTHER" id="PTHR21000">
    <property type="entry name" value="DIHYDROXY-ACID DEHYDRATASE DAD"/>
    <property type="match status" value="1"/>
</dbReference>
<dbReference type="InterPro" id="IPR056740">
    <property type="entry name" value="ILV_EDD_C"/>
</dbReference>
<keyword evidence="9 15" id="KW-0456">Lyase</keyword>
<evidence type="ECO:0000313" key="20">
    <source>
        <dbReference type="Proteomes" id="UP000322983"/>
    </source>
</evidence>
<accession>A0A510DRE5</accession>
<evidence type="ECO:0000256" key="3">
    <source>
        <dbReference type="ARBA" id="ARBA00022605"/>
    </source>
</evidence>
<evidence type="ECO:0000256" key="14">
    <source>
        <dbReference type="ARBA" id="ARBA00029490"/>
    </source>
</evidence>
<dbReference type="Pfam" id="PF24877">
    <property type="entry name" value="ILV_EDD_C"/>
    <property type="match status" value="1"/>
</dbReference>
<feature type="binding site" evidence="15">
    <location>
        <position position="83"/>
    </location>
    <ligand>
        <name>Mg(2+)</name>
        <dbReference type="ChEBI" id="CHEBI:18420"/>
    </ligand>
</feature>
<feature type="domain" description="Dihydroxy-acid/6-phosphogluconate dehydratase C-terminal" evidence="17">
    <location>
        <begin position="367"/>
        <end position="555"/>
    </location>
</feature>
<dbReference type="Pfam" id="PF00920">
    <property type="entry name" value="ILVD_EDD_N"/>
    <property type="match status" value="1"/>
</dbReference>
<keyword evidence="3 15" id="KW-0028">Amino-acid biosynthesis</keyword>
<evidence type="ECO:0000256" key="7">
    <source>
        <dbReference type="ARBA" id="ARBA00023004"/>
    </source>
</evidence>
<dbReference type="PANTHER" id="PTHR21000:SF5">
    <property type="entry name" value="DIHYDROXY-ACID DEHYDRATASE, MITOCHONDRIAL"/>
    <property type="match status" value="1"/>
</dbReference>
<dbReference type="InterPro" id="IPR037237">
    <property type="entry name" value="IlvD/EDD_N"/>
</dbReference>
<dbReference type="InterPro" id="IPR020558">
    <property type="entry name" value="DiOHA_6PGluconate_deHydtase_CS"/>
</dbReference>
<comment type="cofactor">
    <cofactor evidence="15">
        <name>[2Fe-2S] cluster</name>
        <dbReference type="ChEBI" id="CHEBI:190135"/>
    </cofactor>
    <text evidence="15">Binds 1 [2Fe-2S] cluster per subunit. This cluster acts as a Lewis acid cofactor.</text>
</comment>
<comment type="catalytic activity">
    <reaction evidence="11">
        <text>(2R)-2,3-dihydroxy-3-methylbutanoate = 3-methyl-2-oxobutanoate + H2O</text>
        <dbReference type="Rhea" id="RHEA:24809"/>
        <dbReference type="ChEBI" id="CHEBI:11851"/>
        <dbReference type="ChEBI" id="CHEBI:15377"/>
        <dbReference type="ChEBI" id="CHEBI:49072"/>
        <dbReference type="EC" id="4.2.1.9"/>
    </reaction>
    <physiologicalReaction direction="left-to-right" evidence="11">
        <dbReference type="Rhea" id="RHEA:24810"/>
    </physiologicalReaction>
</comment>
<dbReference type="PROSITE" id="PS00887">
    <property type="entry name" value="ILVD_EDD_2"/>
    <property type="match status" value="1"/>
</dbReference>
<evidence type="ECO:0000259" key="17">
    <source>
        <dbReference type="Pfam" id="PF24877"/>
    </source>
</evidence>
<accession>A0A510DZ75</accession>
<evidence type="ECO:0000256" key="6">
    <source>
        <dbReference type="ARBA" id="ARBA00022842"/>
    </source>
</evidence>
<comment type="pathway">
    <text evidence="13 15">Amino-acid biosynthesis; L-isoleucine biosynthesis; L-isoleucine from 2-oxobutanoate: step 3/4.</text>
</comment>
<evidence type="ECO:0000256" key="2">
    <source>
        <dbReference type="ARBA" id="ARBA00006486"/>
    </source>
</evidence>
<reference evidence="19 20" key="2">
    <citation type="journal article" date="2020" name="Int. J. Syst. Evol. Microbiol.">
        <title>Sulfuracidifex tepidarius gen. nov., sp. nov. and transfer of Sulfolobus metallicus Huber and Stetter 1992 to the genus Sulfuracidifex as Sulfuracidifex metallicus comb. nov.</title>
        <authorList>
            <person name="Itoh T."/>
            <person name="Miura T."/>
            <person name="Sakai H.D."/>
            <person name="Kato S."/>
            <person name="Ohkuma M."/>
            <person name="Takashina T."/>
        </authorList>
    </citation>
    <scope>NUCLEOTIDE SEQUENCE</scope>
    <source>
        <strain evidence="18 20">IC-006</strain>
        <strain evidence="19">IC-007</strain>
    </source>
</reference>
<dbReference type="GO" id="GO:0051537">
    <property type="term" value="F:2 iron, 2 sulfur cluster binding"/>
    <property type="evidence" value="ECO:0007669"/>
    <property type="project" value="UniProtKB-UniRule"/>
</dbReference>
<dbReference type="AlphaFoldDB" id="A0A510DZ75"/>
<evidence type="ECO:0000256" key="5">
    <source>
        <dbReference type="ARBA" id="ARBA00022723"/>
    </source>
</evidence>
<dbReference type="GeneID" id="41716566"/>
<comment type="similarity">
    <text evidence="2 15">Belongs to the IlvD/Edd family.</text>
</comment>
<dbReference type="EMBL" id="AP018930">
    <property type="protein sequence ID" value="BBG25535.1"/>
    <property type="molecule type" value="Genomic_DNA"/>
</dbReference>
<keyword evidence="10 15" id="KW-0100">Branched-chain amino acid biosynthesis</keyword>
<proteinExistence type="inferred from homology"/>
<dbReference type="RefSeq" id="WP_054845349.1">
    <property type="nucleotide sequence ID" value="NZ_AP018929.1"/>
</dbReference>
<dbReference type="GO" id="GO:0009099">
    <property type="term" value="P:L-valine biosynthetic process"/>
    <property type="evidence" value="ECO:0007669"/>
    <property type="project" value="UniProtKB-UniRule"/>
</dbReference>
<comment type="cofactor">
    <cofactor evidence="1 15">
        <name>Mg(2+)</name>
        <dbReference type="ChEBI" id="CHEBI:18420"/>
    </cofactor>
</comment>
<feature type="active site" description="Proton acceptor" evidence="15">
    <location>
        <position position="474"/>
    </location>
</feature>
<dbReference type="InterPro" id="IPR050165">
    <property type="entry name" value="DHAD_IlvD/Edd"/>
</dbReference>
<dbReference type="NCBIfam" id="TIGR00110">
    <property type="entry name" value="ilvD"/>
    <property type="match status" value="1"/>
</dbReference>
<evidence type="ECO:0000256" key="8">
    <source>
        <dbReference type="ARBA" id="ARBA00023014"/>
    </source>
</evidence>
<feature type="binding site" description="via carbamate group" evidence="15">
    <location>
        <position position="126"/>
    </location>
    <ligand>
        <name>Mg(2+)</name>
        <dbReference type="ChEBI" id="CHEBI:18420"/>
    </ligand>
</feature>
<dbReference type="SUPFAM" id="SSF143975">
    <property type="entry name" value="IlvD/EDD N-terminal domain-like"/>
    <property type="match status" value="1"/>
</dbReference>
<dbReference type="Gene3D" id="3.50.30.80">
    <property type="entry name" value="IlvD/EDD C-terminal domain-like"/>
    <property type="match status" value="1"/>
</dbReference>
<dbReference type="GO" id="GO:0009097">
    <property type="term" value="P:isoleucine biosynthetic process"/>
    <property type="evidence" value="ECO:0007669"/>
    <property type="project" value="UniProtKB-UniRule"/>
</dbReference>
<evidence type="ECO:0000256" key="15">
    <source>
        <dbReference type="HAMAP-Rule" id="MF_00012"/>
    </source>
</evidence>
<feature type="binding site" evidence="15">
    <location>
        <position position="51"/>
    </location>
    <ligand>
        <name>[2Fe-2S] cluster</name>
        <dbReference type="ChEBI" id="CHEBI:190135"/>
    </ligand>
</feature>
<protein>
    <recommendedName>
        <fullName evidence="14 15">Dihydroxy-acid dehydratase</fullName>
        <shortName evidence="15">DAD</shortName>
        <ecNumber evidence="14 15">4.2.1.9</ecNumber>
    </recommendedName>
</protein>
<dbReference type="FunFam" id="3.50.30.80:FF:000001">
    <property type="entry name" value="Dihydroxy-acid dehydratase"/>
    <property type="match status" value="1"/>
</dbReference>
<keyword evidence="7 15" id="KW-0408">Iron</keyword>
<feature type="binding site" evidence="15">
    <location>
        <position position="125"/>
    </location>
    <ligand>
        <name>Mg(2+)</name>
        <dbReference type="ChEBI" id="CHEBI:18420"/>
    </ligand>
</feature>
<comment type="function">
    <text evidence="15">Functions in the biosynthesis of branched-chain amino acids. Catalyzes the dehydration of (2R,3R)-2,3-dihydroxy-3-methylpentanoate (2,3-dihydroxy-3-methylvalerate) into 2-oxo-3-methylpentanoate (2-oxo-3-methylvalerate) and of (2R)-2,3-dihydroxy-3-methylbutanoate (2,3-dihydroxyisovalerate) into 2-oxo-3-methylbutanoate (2-oxoisovalerate), the penultimate precursor to L-isoleucine and L-valine, respectively.</text>
</comment>
<evidence type="ECO:0000313" key="21">
    <source>
        <dbReference type="Proteomes" id="UP000325030"/>
    </source>
</evidence>
<feature type="modified residue" description="N6-carboxylysine" evidence="15">
    <location>
        <position position="126"/>
    </location>
</feature>
<dbReference type="InterPro" id="IPR004404">
    <property type="entry name" value="DihydroxyA_deHydtase"/>
</dbReference>
<evidence type="ECO:0000256" key="1">
    <source>
        <dbReference type="ARBA" id="ARBA00001946"/>
    </source>
</evidence>
<name>A0A510DZ75_9CREN</name>
<evidence type="ECO:0000256" key="4">
    <source>
        <dbReference type="ARBA" id="ARBA00022714"/>
    </source>
</evidence>
<keyword evidence="8 15" id="KW-0411">Iron-sulfur</keyword>
<keyword evidence="4 15" id="KW-0001">2Fe-2S</keyword>
<dbReference type="KEGG" id="step:IC006_0040"/>
<sequence length="561" mass="59656">MSSIKGRSNLIYGGYEKAPNRAFLKAMGLNDNDISKPLVGVAIAWDEAGPCNIHLLGLSGVAKEGIREAGGTPRVFTAPVVIDGIAMGSEGMKYSLVSREVIADTIELVTNAHGYDAFVAFGGCDKTGPGMMMAMARINIPSIYMYGGTALPGVFKGKPITVQDVYEAVGSYSAGKMSAEDLRIMEDNAIPGPGTCAGLYTANTMGILSEALGVALPGSSSPPAVDSARVRYAKETSRTIGKLIENRIKPRDIMTFEAFENAITMLMATGGSTNAVLHLLAIAKEANVKLTLDDFDRISKKTPTIAFLKPEGEYAMYDLHRVGGAPLILKKLLEAGLLHGDALTVTGKTMEQNLKEFQLPNVSYSHVVRDVKEPFLPSGGIRILKGNLAEEGAVMKVSASKVKRHKGPAKVFNSEEEAFRAVLDRKIVEGDVVVIRYEGPKGGPGMREMLAVTSAIVGQGLGEKIALITDGRFSGATRGIMVGHVAPEAAVGGVIALLNDGDVIEIDGEKGVLQVELDEEEIKKRRSSWKAPSLRYRRGLLAQYASLVSSSSKGAVLQADE</sequence>
<dbReference type="PROSITE" id="PS00886">
    <property type="entry name" value="ILVD_EDD_1"/>
    <property type="match status" value="1"/>
</dbReference>
<reference evidence="21" key="1">
    <citation type="submission" date="2018-09" db="EMBL/GenBank/DDBJ databases">
        <title>Complete Genome Sequencing of Sulfolobus sp. JCM 16834.</title>
        <authorList>
            <person name="Kato S."/>
            <person name="Itoh T."/>
            <person name="Ohkuma M."/>
        </authorList>
    </citation>
    <scope>NUCLEOTIDE SEQUENCE [LARGE SCALE GENOMIC DNA]</scope>
    <source>
        <strain evidence="21">IC-007</strain>
    </source>
</reference>
<dbReference type="UniPathway" id="UPA00049">
    <property type="reaction ID" value="UER00061"/>
</dbReference>